<keyword evidence="5" id="KW-1185">Reference proteome</keyword>
<feature type="compositionally biased region" description="Polar residues" evidence="2">
    <location>
        <begin position="170"/>
        <end position="179"/>
    </location>
</feature>
<organism evidence="4 5">
    <name type="scientific">Punctularia strigosozonata (strain HHB-11173)</name>
    <name type="common">White-rot fungus</name>
    <dbReference type="NCBI Taxonomy" id="741275"/>
    <lineage>
        <taxon>Eukaryota</taxon>
        <taxon>Fungi</taxon>
        <taxon>Dikarya</taxon>
        <taxon>Basidiomycota</taxon>
        <taxon>Agaricomycotina</taxon>
        <taxon>Agaricomycetes</taxon>
        <taxon>Corticiales</taxon>
        <taxon>Punctulariaceae</taxon>
        <taxon>Punctularia</taxon>
    </lineage>
</organism>
<dbReference type="PROSITE" id="PS00028">
    <property type="entry name" value="ZINC_FINGER_C2H2_1"/>
    <property type="match status" value="1"/>
</dbReference>
<evidence type="ECO:0000313" key="5">
    <source>
        <dbReference type="Proteomes" id="UP000054196"/>
    </source>
</evidence>
<keyword evidence="1" id="KW-0863">Zinc-finger</keyword>
<accession>R7S0N1</accession>
<evidence type="ECO:0000256" key="2">
    <source>
        <dbReference type="SAM" id="MobiDB-lite"/>
    </source>
</evidence>
<dbReference type="InterPro" id="IPR013087">
    <property type="entry name" value="Znf_C2H2_type"/>
</dbReference>
<dbReference type="AlphaFoldDB" id="R7S0N1"/>
<dbReference type="SMART" id="SM00355">
    <property type="entry name" value="ZnF_C2H2"/>
    <property type="match status" value="2"/>
</dbReference>
<feature type="compositionally biased region" description="Polar residues" evidence="2">
    <location>
        <begin position="1"/>
        <end position="10"/>
    </location>
</feature>
<feature type="domain" description="C2H2-type" evidence="3">
    <location>
        <begin position="111"/>
        <end position="138"/>
    </location>
</feature>
<feature type="compositionally biased region" description="Low complexity" evidence="2">
    <location>
        <begin position="21"/>
        <end position="37"/>
    </location>
</feature>
<dbReference type="Proteomes" id="UP000054196">
    <property type="component" value="Unassembled WGS sequence"/>
</dbReference>
<gene>
    <name evidence="4" type="ORF">PUNSTDRAFT_139575</name>
</gene>
<evidence type="ECO:0000313" key="4">
    <source>
        <dbReference type="EMBL" id="EIN03409.1"/>
    </source>
</evidence>
<feature type="region of interest" description="Disordered" evidence="2">
    <location>
        <begin position="168"/>
        <end position="297"/>
    </location>
</feature>
<evidence type="ECO:0000256" key="1">
    <source>
        <dbReference type="PROSITE-ProRule" id="PRU00042"/>
    </source>
</evidence>
<keyword evidence="1" id="KW-0862">Zinc</keyword>
<dbReference type="RefSeq" id="XP_007389362.1">
    <property type="nucleotide sequence ID" value="XM_007389300.1"/>
</dbReference>
<dbReference type="GeneID" id="18880357"/>
<reference evidence="5" key="1">
    <citation type="journal article" date="2012" name="Science">
        <title>The Paleozoic origin of enzymatic lignin decomposition reconstructed from 31 fungal genomes.</title>
        <authorList>
            <person name="Floudas D."/>
            <person name="Binder M."/>
            <person name="Riley R."/>
            <person name="Barry K."/>
            <person name="Blanchette R.A."/>
            <person name="Henrissat B."/>
            <person name="Martinez A.T."/>
            <person name="Otillar R."/>
            <person name="Spatafora J.W."/>
            <person name="Yadav J.S."/>
            <person name="Aerts A."/>
            <person name="Benoit I."/>
            <person name="Boyd A."/>
            <person name="Carlson A."/>
            <person name="Copeland A."/>
            <person name="Coutinho P.M."/>
            <person name="de Vries R.P."/>
            <person name="Ferreira P."/>
            <person name="Findley K."/>
            <person name="Foster B."/>
            <person name="Gaskell J."/>
            <person name="Glotzer D."/>
            <person name="Gorecki P."/>
            <person name="Heitman J."/>
            <person name="Hesse C."/>
            <person name="Hori C."/>
            <person name="Igarashi K."/>
            <person name="Jurgens J.A."/>
            <person name="Kallen N."/>
            <person name="Kersten P."/>
            <person name="Kohler A."/>
            <person name="Kuees U."/>
            <person name="Kumar T.K.A."/>
            <person name="Kuo A."/>
            <person name="LaButti K."/>
            <person name="Larrondo L.F."/>
            <person name="Lindquist E."/>
            <person name="Ling A."/>
            <person name="Lombard V."/>
            <person name="Lucas S."/>
            <person name="Lundell T."/>
            <person name="Martin R."/>
            <person name="McLaughlin D.J."/>
            <person name="Morgenstern I."/>
            <person name="Morin E."/>
            <person name="Murat C."/>
            <person name="Nagy L.G."/>
            <person name="Nolan M."/>
            <person name="Ohm R.A."/>
            <person name="Patyshakuliyeva A."/>
            <person name="Rokas A."/>
            <person name="Ruiz-Duenas F.J."/>
            <person name="Sabat G."/>
            <person name="Salamov A."/>
            <person name="Samejima M."/>
            <person name="Schmutz J."/>
            <person name="Slot J.C."/>
            <person name="St John F."/>
            <person name="Stenlid J."/>
            <person name="Sun H."/>
            <person name="Sun S."/>
            <person name="Syed K."/>
            <person name="Tsang A."/>
            <person name="Wiebenga A."/>
            <person name="Young D."/>
            <person name="Pisabarro A."/>
            <person name="Eastwood D.C."/>
            <person name="Martin F."/>
            <person name="Cullen D."/>
            <person name="Grigoriev I.V."/>
            <person name="Hibbett D.S."/>
        </authorList>
    </citation>
    <scope>NUCLEOTIDE SEQUENCE [LARGE SCALE GENOMIC DNA]</scope>
    <source>
        <strain evidence="5">HHB-11173 SS5</strain>
    </source>
</reference>
<dbReference type="GO" id="GO:0008270">
    <property type="term" value="F:zinc ion binding"/>
    <property type="evidence" value="ECO:0007669"/>
    <property type="project" value="UniProtKB-KW"/>
</dbReference>
<evidence type="ECO:0000259" key="3">
    <source>
        <dbReference type="PROSITE" id="PS50157"/>
    </source>
</evidence>
<dbReference type="HOGENOM" id="CLU_284555_0_0_1"/>
<keyword evidence="1" id="KW-0479">Metal-binding</keyword>
<dbReference type="EMBL" id="JH687573">
    <property type="protein sequence ID" value="EIN03409.1"/>
    <property type="molecule type" value="Genomic_DNA"/>
</dbReference>
<feature type="region of interest" description="Disordered" evidence="2">
    <location>
        <begin position="1"/>
        <end position="62"/>
    </location>
</feature>
<dbReference type="OMA" id="HAKCHAN"/>
<feature type="compositionally biased region" description="Polar residues" evidence="2">
    <location>
        <begin position="194"/>
        <end position="206"/>
    </location>
</feature>
<proteinExistence type="predicted"/>
<name>R7S0N1_PUNST</name>
<protein>
    <recommendedName>
        <fullName evidence="3">C2H2-type domain-containing protein</fullName>
    </recommendedName>
</protein>
<feature type="compositionally biased region" description="Acidic residues" evidence="2">
    <location>
        <begin position="235"/>
        <end position="293"/>
    </location>
</feature>
<dbReference type="KEGG" id="psq:PUNSTDRAFT_139575"/>
<sequence>MDSAIPSVSQAAPPPPIPGRATSPSSPTLPSTPVAATISTTQPSTPAEEGTAIESNPPGPLYHCDRPHCPNPQDKDRLYKAHAEKYHQKKTHVRVDGVKHRATRIGNTEDFQCWTCGRSCKGARAARTHMLTHTASSTVASGSTDEQLQPQTAVDAAVRMIGSLARRITGRSSLSTGGPSQDEKSRPLPHSAPQAETLQRASSIGSKRQRSNEETARPSPRQHKKARCESRLTDEVEEDADDERYDEDEDDDEDQDEGEDEYEGEDDEDDSNFGDEDEDEDEDEGEAESFNDDVEVKVGTLSSSPLFDYYDIDGVDYPAAMVHVGEEEPESMDDEDHKIWLVLGDEDDVDVEVGSESEWEDAPRDVWQGIGQHERDAEVARIQATVHFGRDELPQDGEDKTAKLLRKAQCTVNLTYRVLICHKCGYALDPTALNGHFDSKHNGKLSKKNKISLRKLCERRGLVGPDEAKRIRPRNRRIIHGLTLHPSIVFCAFCHTGAISEAGLARRHTQCRAHEDLKSVPLAQRCYRSMAQTFFSKTIQKRFFPVLYRSLPEPVNDAAAATAWKLIDADLERVSLEQVPISEPEDDRQLSVFEMREGWRVYMKGRTGVQLQEIFDGSKDPEALGLLRLYMERYVDVALDALQREPYTVWEMLANNGIRDNNPGHVGRIKTWKIYVREVFPVLLFVIRAAIGLMPNHFSLELTDDQRRHALELAQLLDAAHKAGKGPVSNKKRLAAHRLLKPFMDRFGHDKPIVSVLHHLLWSLLSHENEGSEPNKFFTPLYNYFVLSCYDEHASLKSAEAIRHIISRTVYICRLGIYVQGVLHSQEAKISFFKAYKFIEPYLKIHANTALANIFSANRFVCSEARSSMGKPLLEFVDNKYDRWYHDGKIISMPMIGDVFKAQLVKIELLVVEKILMGRKMDDDVFDFTRVGIRDEPTNRSLHYSFVAHPGNHYDKYDRLLIKLWMDDQFTRDRFTKITRVDNRDKILYFEEELQDVFAAYNKLQDFLMIATWYCCGAPGRAAEWQALLGSNSQHGHMRSIYVFGDEIFIVTGYDKTTQQTGKHKINAKLLPDFLRPLLLFSKVVIRVRVS</sequence>
<dbReference type="PROSITE" id="PS50157">
    <property type="entry name" value="ZINC_FINGER_C2H2_2"/>
    <property type="match status" value="1"/>
</dbReference>